<accession>A0A368ZTQ6</accession>
<organism evidence="2 3">
    <name type="scientific">Marinomonas foliarum</name>
    <dbReference type="NCBI Taxonomy" id="491950"/>
    <lineage>
        <taxon>Bacteria</taxon>
        <taxon>Pseudomonadati</taxon>
        <taxon>Pseudomonadota</taxon>
        <taxon>Gammaproteobacteria</taxon>
        <taxon>Oceanospirillales</taxon>
        <taxon>Oceanospirillaceae</taxon>
        <taxon>Marinomonas</taxon>
    </lineage>
</organism>
<name>A0A368ZTQ6_9GAMM</name>
<keyword evidence="1" id="KW-0472">Membrane</keyword>
<feature type="transmembrane region" description="Helical" evidence="1">
    <location>
        <begin position="174"/>
        <end position="190"/>
    </location>
</feature>
<keyword evidence="1" id="KW-1133">Transmembrane helix</keyword>
<dbReference type="AlphaFoldDB" id="A0A368ZTQ6"/>
<feature type="transmembrane region" description="Helical" evidence="1">
    <location>
        <begin position="336"/>
        <end position="354"/>
    </location>
</feature>
<feature type="transmembrane region" description="Helical" evidence="1">
    <location>
        <begin position="196"/>
        <end position="215"/>
    </location>
</feature>
<keyword evidence="1" id="KW-0812">Transmembrane</keyword>
<feature type="transmembrane region" description="Helical" evidence="1">
    <location>
        <begin position="6"/>
        <end position="23"/>
    </location>
</feature>
<feature type="transmembrane region" description="Helical" evidence="1">
    <location>
        <begin position="148"/>
        <end position="167"/>
    </location>
</feature>
<feature type="transmembrane region" description="Helical" evidence="1">
    <location>
        <begin position="95"/>
        <end position="114"/>
    </location>
</feature>
<gene>
    <name evidence="2" type="ORF">DFP77_12320</name>
</gene>
<dbReference type="Proteomes" id="UP000253506">
    <property type="component" value="Unassembled WGS sequence"/>
</dbReference>
<feature type="transmembrane region" description="Helical" evidence="1">
    <location>
        <begin position="360"/>
        <end position="378"/>
    </location>
</feature>
<sequence>MIRSNIFFAIFIIVLTFLSVLMFDSKYTPGNLTELGWWGWYDQGEYLKQMVRIANDGLSDSIRNSAYPPGYMLIPGLALGFSNFLGFGIDEGTIFNLYNLILCSISVTFLTICLDGKKKVYFLTFFFLLLINIDILATTFFIPWSSSISLFSAATCVYILNVAKSLVNMDLMKRYMIILIFSLSFSLLLHTRPQDFVIFSMSFSFGYLYISRFEIKAQIFKFIIPCVIVFLISECVWYFYMDGFSLGGSLYDKPKHSFFLNESTLYKISAMLIGGDSWGRLSISTFKESQFLFLLLLFTFIYGFFTKAIFPIIASILWLLIYLAFSDFGLHNFMRFLLLHYYKAVFLVLLFYFVKGFEPKLLFLASVLCLITVFLLPIKNKYSFISAAKDVYIEQKAFSSFELNSKSIEKGDIFFVSSLIENKVQDVLMHIPVLYVDGVRVEKIKDYRMYQGNKGVYIHFFKNYENVNNVSIGLNMFGILDEFDVGFYSLN</sequence>
<feature type="transmembrane region" description="Helical" evidence="1">
    <location>
        <begin position="291"/>
        <end position="324"/>
    </location>
</feature>
<evidence type="ECO:0000313" key="2">
    <source>
        <dbReference type="EMBL" id="RCX00371.1"/>
    </source>
</evidence>
<feature type="transmembrane region" description="Helical" evidence="1">
    <location>
        <begin position="222"/>
        <end position="240"/>
    </location>
</feature>
<evidence type="ECO:0000256" key="1">
    <source>
        <dbReference type="SAM" id="Phobius"/>
    </source>
</evidence>
<dbReference type="EMBL" id="QPJQ01000023">
    <property type="protein sequence ID" value="RCX00371.1"/>
    <property type="molecule type" value="Genomic_DNA"/>
</dbReference>
<proteinExistence type="predicted"/>
<protein>
    <submittedName>
        <fullName evidence="2">Uncharacterized protein</fullName>
    </submittedName>
</protein>
<reference evidence="2 3" key="1">
    <citation type="submission" date="2018-07" db="EMBL/GenBank/DDBJ databases">
        <title>Genomic Encyclopedia of Type Strains, Phase III (KMG-III): the genomes of soil and plant-associated and newly described type strains.</title>
        <authorList>
            <person name="Whitman W."/>
        </authorList>
    </citation>
    <scope>NUCLEOTIDE SEQUENCE [LARGE SCALE GENOMIC DNA]</scope>
    <source>
        <strain evidence="2 3">CECT 7731</strain>
    </source>
</reference>
<evidence type="ECO:0000313" key="3">
    <source>
        <dbReference type="Proteomes" id="UP000253506"/>
    </source>
</evidence>
<feature type="transmembrane region" description="Helical" evidence="1">
    <location>
        <begin position="121"/>
        <end position="142"/>
    </location>
</feature>
<comment type="caution">
    <text evidence="2">The sequence shown here is derived from an EMBL/GenBank/DDBJ whole genome shotgun (WGS) entry which is preliminary data.</text>
</comment>